<sequence length="254" mass="26625">MSTPSPPRRIVGVSTKMYFSAARTSSYITSLLSLLPSVPSNTDVFVIPDHVTLLPSIQQLRAASSPILPGAQDCYSEDAGAYTGEVSPAVLAEVGCRIVELGHAERRRLFAETDASTAAKAAAVARNGMIPLVCVGETARQAEISAAVADVAGQVQAVMAAVPGSAEVVLAYEPVWAIGAAQPAAAEYVVSVARGIRELECVRAREGTVRILYGGSAGPGLFEKLKDGVDGLFLGRFAHDPEQFVRTIREVSEA</sequence>
<keyword evidence="4" id="KW-0312">Gluconeogenesis</keyword>
<dbReference type="Gene3D" id="3.20.20.70">
    <property type="entry name" value="Aldolase class I"/>
    <property type="match status" value="1"/>
</dbReference>
<comment type="catalytic activity">
    <reaction evidence="4">
        <text>D-glyceraldehyde 3-phosphate = dihydroxyacetone phosphate</text>
        <dbReference type="Rhea" id="RHEA:18585"/>
        <dbReference type="ChEBI" id="CHEBI:57642"/>
        <dbReference type="ChEBI" id="CHEBI:59776"/>
        <dbReference type="EC" id="5.3.1.1"/>
    </reaction>
</comment>
<dbReference type="GO" id="GO:0006096">
    <property type="term" value="P:glycolytic process"/>
    <property type="evidence" value="ECO:0007669"/>
    <property type="project" value="UniProtKB-UniPathway"/>
</dbReference>
<evidence type="ECO:0000256" key="1">
    <source>
        <dbReference type="ARBA" id="ARBA00007422"/>
    </source>
</evidence>
<evidence type="ECO:0000256" key="3">
    <source>
        <dbReference type="ARBA" id="ARBA00023235"/>
    </source>
</evidence>
<name>A0A4P7NUH0_PYROR</name>
<dbReference type="PANTHER" id="PTHR21139:SF2">
    <property type="entry name" value="TRIOSEPHOSPHATE ISOMERASE"/>
    <property type="match status" value="1"/>
</dbReference>
<dbReference type="InterPro" id="IPR035990">
    <property type="entry name" value="TIM_sf"/>
</dbReference>
<dbReference type="PANTHER" id="PTHR21139">
    <property type="entry name" value="TRIOSEPHOSPHATE ISOMERASE"/>
    <property type="match status" value="1"/>
</dbReference>
<keyword evidence="4" id="KW-0324">Glycolysis</keyword>
<dbReference type="AlphaFoldDB" id="A0A4P7NUH0"/>
<dbReference type="InterPro" id="IPR013785">
    <property type="entry name" value="Aldolase_TIM"/>
</dbReference>
<proteinExistence type="inferred from homology"/>
<dbReference type="Pfam" id="PF00121">
    <property type="entry name" value="TIM"/>
    <property type="match status" value="1"/>
</dbReference>
<organism evidence="5 6">
    <name type="scientific">Pyricularia oryzae</name>
    <name type="common">Rice blast fungus</name>
    <name type="synonym">Magnaporthe oryzae</name>
    <dbReference type="NCBI Taxonomy" id="318829"/>
    <lineage>
        <taxon>Eukaryota</taxon>
        <taxon>Fungi</taxon>
        <taxon>Dikarya</taxon>
        <taxon>Ascomycota</taxon>
        <taxon>Pezizomycotina</taxon>
        <taxon>Sordariomycetes</taxon>
        <taxon>Sordariomycetidae</taxon>
        <taxon>Magnaporthales</taxon>
        <taxon>Pyriculariaceae</taxon>
        <taxon>Pyricularia</taxon>
    </lineage>
</organism>
<dbReference type="GO" id="GO:0004807">
    <property type="term" value="F:triose-phosphate isomerase activity"/>
    <property type="evidence" value="ECO:0007669"/>
    <property type="project" value="UniProtKB-EC"/>
</dbReference>
<protein>
    <recommendedName>
        <fullName evidence="4">Triosephosphate isomerase</fullName>
        <ecNumber evidence="4">5.3.1.1</ecNumber>
    </recommendedName>
</protein>
<dbReference type="UniPathway" id="UPA00109">
    <property type="reaction ID" value="UER00189"/>
</dbReference>
<comment type="similarity">
    <text evidence="1 4">Belongs to the triosephosphate isomerase family.</text>
</comment>
<dbReference type="SUPFAM" id="SSF51351">
    <property type="entry name" value="Triosephosphate isomerase (TIM)"/>
    <property type="match status" value="1"/>
</dbReference>
<gene>
    <name evidence="5" type="ORF">PoMZ_12538</name>
</gene>
<reference evidence="5 6" key="1">
    <citation type="journal article" date="2019" name="Mol. Biol. Evol.">
        <title>Blast fungal genomes show frequent chromosomal changes, gene gains and losses, and effector gene turnover.</title>
        <authorList>
            <person name="Gomez Luciano L.B."/>
            <person name="Jason Tsai I."/>
            <person name="Chuma I."/>
            <person name="Tosa Y."/>
            <person name="Chen Y.H."/>
            <person name="Li J.Y."/>
            <person name="Li M.Y."/>
            <person name="Jade Lu M.Y."/>
            <person name="Nakayashiki H."/>
            <person name="Li W.H."/>
        </authorList>
    </citation>
    <scope>NUCLEOTIDE SEQUENCE [LARGE SCALE GENOMIC DNA]</scope>
    <source>
        <strain evidence="5">MZ5-1-6</strain>
    </source>
</reference>
<comment type="subunit">
    <text evidence="2">Homodimer.</text>
</comment>
<evidence type="ECO:0000313" key="5">
    <source>
        <dbReference type="EMBL" id="QBZ65576.1"/>
    </source>
</evidence>
<evidence type="ECO:0000256" key="2">
    <source>
        <dbReference type="ARBA" id="ARBA00011738"/>
    </source>
</evidence>
<dbReference type="UniPathway" id="UPA00138"/>
<dbReference type="GO" id="GO:0046166">
    <property type="term" value="P:glyceraldehyde-3-phosphate biosynthetic process"/>
    <property type="evidence" value="ECO:0007669"/>
    <property type="project" value="TreeGrafter"/>
</dbReference>
<comment type="pathway">
    <text evidence="4">Carbohydrate degradation; glycolysis; D-glyceraldehyde 3-phosphate from glycerone phosphate: step 1/1.</text>
</comment>
<dbReference type="InterPro" id="IPR000652">
    <property type="entry name" value="Triosephosphate_isomerase"/>
</dbReference>
<evidence type="ECO:0000313" key="6">
    <source>
        <dbReference type="Proteomes" id="UP000294847"/>
    </source>
</evidence>
<evidence type="ECO:0000256" key="4">
    <source>
        <dbReference type="RuleBase" id="RU363013"/>
    </source>
</evidence>
<dbReference type="GO" id="GO:0005829">
    <property type="term" value="C:cytosol"/>
    <property type="evidence" value="ECO:0007669"/>
    <property type="project" value="TreeGrafter"/>
</dbReference>
<dbReference type="GO" id="GO:0019563">
    <property type="term" value="P:glycerol catabolic process"/>
    <property type="evidence" value="ECO:0007669"/>
    <property type="project" value="TreeGrafter"/>
</dbReference>
<dbReference type="EMBL" id="CP034210">
    <property type="protein sequence ID" value="QBZ65576.1"/>
    <property type="molecule type" value="Genomic_DNA"/>
</dbReference>
<dbReference type="EC" id="5.3.1.1" evidence="4"/>
<dbReference type="CDD" id="cd00311">
    <property type="entry name" value="TIM"/>
    <property type="match status" value="1"/>
</dbReference>
<dbReference type="Proteomes" id="UP000294847">
    <property type="component" value="Chromosome 7"/>
</dbReference>
<accession>A0A4P7NUH0</accession>
<dbReference type="GO" id="GO:0006094">
    <property type="term" value="P:gluconeogenesis"/>
    <property type="evidence" value="ECO:0007669"/>
    <property type="project" value="UniProtKB-UniPathway"/>
</dbReference>
<keyword evidence="3 4" id="KW-0413">Isomerase</keyword>
<comment type="pathway">
    <text evidence="4">Carbohydrate biosynthesis; gluconeogenesis.</text>
</comment>
<dbReference type="PROSITE" id="PS51440">
    <property type="entry name" value="TIM_2"/>
    <property type="match status" value="1"/>
</dbReference>